<keyword evidence="2 3" id="KW-0342">GTP-binding</keyword>
<evidence type="ECO:0000256" key="2">
    <source>
        <dbReference type="ARBA" id="ARBA00023134"/>
    </source>
</evidence>
<feature type="binding site" evidence="4">
    <location>
        <position position="17"/>
    </location>
    <ligand>
        <name>Mg(2+)</name>
        <dbReference type="ChEBI" id="CHEBI:18420"/>
    </ligand>
</feature>
<dbReference type="GO" id="GO:0046872">
    <property type="term" value="F:metal ion binding"/>
    <property type="evidence" value="ECO:0007669"/>
    <property type="project" value="UniProtKB-KW"/>
</dbReference>
<accession>A0A8C5KNM4</accession>
<dbReference type="Proteomes" id="UP000694385">
    <property type="component" value="Unassembled WGS sequence"/>
</dbReference>
<protein>
    <submittedName>
        <fullName evidence="5">ADP-ribosylation factor-like 9</fullName>
    </submittedName>
</protein>
<feature type="binding site" evidence="3">
    <location>
        <position position="57"/>
    </location>
    <ligand>
        <name>GTP</name>
        <dbReference type="ChEBI" id="CHEBI:37565"/>
    </ligand>
</feature>
<dbReference type="SMART" id="SM00177">
    <property type="entry name" value="ARF"/>
    <property type="match status" value="1"/>
</dbReference>
<keyword evidence="4" id="KW-0479">Metal-binding</keyword>
<feature type="binding site" evidence="4">
    <location>
        <position position="35"/>
    </location>
    <ligand>
        <name>Mg(2+)</name>
        <dbReference type="ChEBI" id="CHEBI:18420"/>
    </ligand>
</feature>
<dbReference type="Pfam" id="PF00025">
    <property type="entry name" value="Arf"/>
    <property type="match status" value="1"/>
</dbReference>
<dbReference type="PROSITE" id="PS51417">
    <property type="entry name" value="ARF"/>
    <property type="match status" value="1"/>
</dbReference>
<evidence type="ECO:0000313" key="5">
    <source>
        <dbReference type="Ensembl" id="ENSJJAP00000012707.1"/>
    </source>
</evidence>
<dbReference type="InterPro" id="IPR053254">
    <property type="entry name" value="Arf-like_GTPase"/>
</dbReference>
<dbReference type="InterPro" id="IPR006689">
    <property type="entry name" value="Small_GTPase_ARF/SAR"/>
</dbReference>
<sequence length="171" mass="18974">EKNKQVLVLGLDGAGKTSVLSSLASNRVQHSVAPTQGFNVVCINTDDRQMEFLEIGGSEPFRSYWEMCLPRGWLLIFVVDSADHSRLPEARKYLHQLVEANPVLPLVVFAHKQDLEAAYHITDIHDALALSEVGNNRKLFLFGTQVTHNGSEIPSTMQDAKDLIAHLAENV</sequence>
<dbReference type="Gene3D" id="3.40.50.300">
    <property type="entry name" value="P-loop containing nucleotide triphosphate hydrolases"/>
    <property type="match status" value="1"/>
</dbReference>
<evidence type="ECO:0000313" key="6">
    <source>
        <dbReference type="Proteomes" id="UP000694385"/>
    </source>
</evidence>
<dbReference type="GO" id="GO:0005525">
    <property type="term" value="F:GTP binding"/>
    <property type="evidence" value="ECO:0007669"/>
    <property type="project" value="UniProtKB-KW"/>
</dbReference>
<keyword evidence="1 3" id="KW-0547">Nucleotide-binding</keyword>
<name>A0A8C5KNM4_JACJA</name>
<proteinExistence type="predicted"/>
<reference evidence="5" key="1">
    <citation type="submission" date="2025-08" db="UniProtKB">
        <authorList>
            <consortium name="Ensembl"/>
        </authorList>
    </citation>
    <scope>IDENTIFICATION</scope>
</reference>
<dbReference type="SUPFAM" id="SSF52540">
    <property type="entry name" value="P-loop containing nucleoside triphosphate hydrolases"/>
    <property type="match status" value="1"/>
</dbReference>
<dbReference type="GO" id="GO:0003924">
    <property type="term" value="F:GTPase activity"/>
    <property type="evidence" value="ECO:0007669"/>
    <property type="project" value="InterPro"/>
</dbReference>
<dbReference type="PRINTS" id="PR00328">
    <property type="entry name" value="SAR1GTPBP"/>
</dbReference>
<feature type="binding site" evidence="3">
    <location>
        <begin position="10"/>
        <end position="17"/>
    </location>
    <ligand>
        <name>GTP</name>
        <dbReference type="ChEBI" id="CHEBI:37565"/>
    </ligand>
</feature>
<dbReference type="PANTHER" id="PTHR46724">
    <property type="entry name" value="ADP-RIBOSYLATION FACTOR-LIKE PROTEIN 9-RELATED"/>
    <property type="match status" value="1"/>
</dbReference>
<dbReference type="OMA" id="FAHKQDL"/>
<evidence type="ECO:0000256" key="3">
    <source>
        <dbReference type="PIRSR" id="PIRSR606689-1"/>
    </source>
</evidence>
<keyword evidence="4" id="KW-0460">Magnesium</keyword>
<reference evidence="5" key="2">
    <citation type="submission" date="2025-09" db="UniProtKB">
        <authorList>
            <consortium name="Ensembl"/>
        </authorList>
    </citation>
    <scope>IDENTIFICATION</scope>
</reference>
<dbReference type="GeneTree" id="ENSGT00940000159397"/>
<dbReference type="AlphaFoldDB" id="A0A8C5KNM4"/>
<keyword evidence="6" id="KW-1185">Reference proteome</keyword>
<dbReference type="Ensembl" id="ENSJJAT00000019191.1">
    <property type="protein sequence ID" value="ENSJJAP00000012707.1"/>
    <property type="gene ID" value="ENSJJAG00000015666.1"/>
</dbReference>
<evidence type="ECO:0000256" key="4">
    <source>
        <dbReference type="PIRSR" id="PIRSR606689-2"/>
    </source>
</evidence>
<dbReference type="PANTHER" id="PTHR46724:SF2">
    <property type="entry name" value="ADP-RIBOSYLATION FACTOR-LIKE PROTEIN 9"/>
    <property type="match status" value="1"/>
</dbReference>
<dbReference type="InterPro" id="IPR027417">
    <property type="entry name" value="P-loop_NTPase"/>
</dbReference>
<evidence type="ECO:0000256" key="1">
    <source>
        <dbReference type="ARBA" id="ARBA00022741"/>
    </source>
</evidence>
<organism evidence="5 6">
    <name type="scientific">Jaculus jaculus</name>
    <name type="common">Lesser Egyptian jerboa</name>
    <dbReference type="NCBI Taxonomy" id="51337"/>
    <lineage>
        <taxon>Eukaryota</taxon>
        <taxon>Metazoa</taxon>
        <taxon>Chordata</taxon>
        <taxon>Craniata</taxon>
        <taxon>Vertebrata</taxon>
        <taxon>Euteleostomi</taxon>
        <taxon>Mammalia</taxon>
        <taxon>Eutheria</taxon>
        <taxon>Euarchontoglires</taxon>
        <taxon>Glires</taxon>
        <taxon>Rodentia</taxon>
        <taxon>Myomorpha</taxon>
        <taxon>Dipodoidea</taxon>
        <taxon>Dipodidae</taxon>
        <taxon>Dipodinae</taxon>
        <taxon>Jaculus</taxon>
    </lineage>
</organism>